<organism evidence="8 9">
    <name type="scientific">Nonomuraea longispora</name>
    <dbReference type="NCBI Taxonomy" id="1848320"/>
    <lineage>
        <taxon>Bacteria</taxon>
        <taxon>Bacillati</taxon>
        <taxon>Actinomycetota</taxon>
        <taxon>Actinomycetes</taxon>
        <taxon>Streptosporangiales</taxon>
        <taxon>Streptosporangiaceae</taxon>
        <taxon>Nonomuraea</taxon>
    </lineage>
</organism>
<dbReference type="GO" id="GO:0005886">
    <property type="term" value="C:plasma membrane"/>
    <property type="evidence" value="ECO:0007669"/>
    <property type="project" value="UniProtKB-SubCell"/>
</dbReference>
<dbReference type="OrthoDB" id="5024156at2"/>
<keyword evidence="4 7" id="KW-1133">Transmembrane helix</keyword>
<keyword evidence="9" id="KW-1185">Reference proteome</keyword>
<dbReference type="AlphaFoldDB" id="A0A4R4N8I9"/>
<evidence type="ECO:0000256" key="7">
    <source>
        <dbReference type="SAM" id="Phobius"/>
    </source>
</evidence>
<evidence type="ECO:0000256" key="5">
    <source>
        <dbReference type="ARBA" id="ARBA00023136"/>
    </source>
</evidence>
<accession>A0A4R4N8I9</accession>
<evidence type="ECO:0000256" key="6">
    <source>
        <dbReference type="SAM" id="MobiDB-lite"/>
    </source>
</evidence>
<keyword evidence="3 7" id="KW-0812">Transmembrane</keyword>
<feature type="transmembrane region" description="Helical" evidence="7">
    <location>
        <begin position="150"/>
        <end position="170"/>
    </location>
</feature>
<gene>
    <name evidence="8" type="ORF">E1267_25820</name>
</gene>
<dbReference type="Pfam" id="PF09678">
    <property type="entry name" value="Caa3_CtaG"/>
    <property type="match status" value="1"/>
</dbReference>
<feature type="transmembrane region" description="Helical" evidence="7">
    <location>
        <begin position="118"/>
        <end position="138"/>
    </location>
</feature>
<feature type="transmembrane region" description="Helical" evidence="7">
    <location>
        <begin position="12"/>
        <end position="30"/>
    </location>
</feature>
<feature type="transmembrane region" description="Helical" evidence="7">
    <location>
        <begin position="224"/>
        <end position="244"/>
    </location>
</feature>
<evidence type="ECO:0000313" key="9">
    <source>
        <dbReference type="Proteomes" id="UP000295157"/>
    </source>
</evidence>
<proteinExistence type="predicted"/>
<name>A0A4R4N8I9_9ACTN</name>
<dbReference type="EMBL" id="SMJZ01000108">
    <property type="protein sequence ID" value="TDC03613.1"/>
    <property type="molecule type" value="Genomic_DNA"/>
</dbReference>
<evidence type="ECO:0000256" key="4">
    <source>
        <dbReference type="ARBA" id="ARBA00022989"/>
    </source>
</evidence>
<feature type="transmembrane region" description="Helical" evidence="7">
    <location>
        <begin position="76"/>
        <end position="97"/>
    </location>
</feature>
<dbReference type="InterPro" id="IPR019108">
    <property type="entry name" value="Caa3_assmbl_CtaG-rel"/>
</dbReference>
<evidence type="ECO:0000256" key="3">
    <source>
        <dbReference type="ARBA" id="ARBA00022692"/>
    </source>
</evidence>
<comment type="subcellular location">
    <subcellularLocation>
        <location evidence="1">Cell membrane</location>
        <topology evidence="1">Multi-pass membrane protein</topology>
    </subcellularLocation>
</comment>
<reference evidence="8 9" key="1">
    <citation type="submission" date="2019-02" db="EMBL/GenBank/DDBJ databases">
        <title>Draft genome sequences of novel Actinobacteria.</title>
        <authorList>
            <person name="Sahin N."/>
            <person name="Ay H."/>
            <person name="Saygin H."/>
        </authorList>
    </citation>
    <scope>NUCLEOTIDE SEQUENCE [LARGE SCALE GENOMIC DNA]</scope>
    <source>
        <strain evidence="8 9">KC201</strain>
    </source>
</reference>
<comment type="caution">
    <text evidence="8">The sequence shown here is derived from an EMBL/GenBank/DDBJ whole genome shotgun (WGS) entry which is preliminary data.</text>
</comment>
<evidence type="ECO:0000313" key="8">
    <source>
        <dbReference type="EMBL" id="TDC03613.1"/>
    </source>
</evidence>
<feature type="transmembrane region" description="Helical" evidence="7">
    <location>
        <begin position="182"/>
        <end position="204"/>
    </location>
</feature>
<sequence>MTVHDGHAHGAAYLPVILTLAGAAYLVLAARTGPRTWSRWRGAAFLTGLALTAAALTGPIQALAATDFRGHMLQHLLIGMLAPLCLVLGAPMTLLLRSLPAARARRLGTLLRGRVMRALSHPVVALVLSVGGMVVLYCTPLYRHTMTNEWLHAAVHVHFLLSGYLFAWVIAGPDPAPGRPSVPARLVVLGVAIAVHSGLSQLMYAGIGVDVPVPAEQLRGAAEIMYYGGDITELLLAVTLAAGWRPQRRARRTRWSPSGYADRGQPAARSAPRTAGWLIALRGRSPFRAARTSENTSWVRSASDSSE</sequence>
<evidence type="ECO:0000256" key="1">
    <source>
        <dbReference type="ARBA" id="ARBA00004651"/>
    </source>
</evidence>
<dbReference type="Proteomes" id="UP000295157">
    <property type="component" value="Unassembled WGS sequence"/>
</dbReference>
<protein>
    <submittedName>
        <fullName evidence="8">Cytochrome c oxidase assembly protein</fullName>
    </submittedName>
</protein>
<keyword evidence="2" id="KW-1003">Cell membrane</keyword>
<evidence type="ECO:0000256" key="2">
    <source>
        <dbReference type="ARBA" id="ARBA00022475"/>
    </source>
</evidence>
<feature type="region of interest" description="Disordered" evidence="6">
    <location>
        <begin position="253"/>
        <end position="272"/>
    </location>
</feature>
<feature type="transmembrane region" description="Helical" evidence="7">
    <location>
        <begin position="42"/>
        <end position="64"/>
    </location>
</feature>
<keyword evidence="5 7" id="KW-0472">Membrane</keyword>